<evidence type="ECO:0000259" key="2">
    <source>
        <dbReference type="SMART" id="SM00912"/>
    </source>
</evidence>
<feature type="compositionally biased region" description="Polar residues" evidence="1">
    <location>
        <begin position="3382"/>
        <end position="3391"/>
    </location>
</feature>
<organism evidence="3 4">
    <name type="scientific">Caballeronia arvi</name>
    <dbReference type="NCBI Taxonomy" id="1777135"/>
    <lineage>
        <taxon>Bacteria</taxon>
        <taxon>Pseudomonadati</taxon>
        <taxon>Pseudomonadota</taxon>
        <taxon>Betaproteobacteria</taxon>
        <taxon>Burkholderiales</taxon>
        <taxon>Burkholderiaceae</taxon>
        <taxon>Caballeronia</taxon>
    </lineage>
</organism>
<dbReference type="EMBL" id="FCOM02000013">
    <property type="protein sequence ID" value="SAL64007.1"/>
    <property type="molecule type" value="Genomic_DNA"/>
</dbReference>
<dbReference type="SMART" id="SM00912">
    <property type="entry name" value="Haemagg_act"/>
    <property type="match status" value="1"/>
</dbReference>
<dbReference type="Pfam" id="PF13332">
    <property type="entry name" value="Fil_haemagg_2"/>
    <property type="match status" value="5"/>
</dbReference>
<dbReference type="Pfam" id="PF05860">
    <property type="entry name" value="TPS"/>
    <property type="match status" value="1"/>
</dbReference>
<feature type="domain" description="Filamentous haemagglutinin FhaB/tRNA nuclease CdiA-like TPS" evidence="2">
    <location>
        <begin position="87"/>
        <end position="208"/>
    </location>
</feature>
<gene>
    <name evidence="3" type="ORF">AWB74_03417</name>
</gene>
<feature type="compositionally biased region" description="Basic and acidic residues" evidence="1">
    <location>
        <begin position="3368"/>
        <end position="3379"/>
    </location>
</feature>
<reference evidence="3" key="1">
    <citation type="submission" date="2016-01" db="EMBL/GenBank/DDBJ databases">
        <authorList>
            <person name="Peeters C."/>
        </authorList>
    </citation>
    <scope>NUCLEOTIDE SEQUENCE [LARGE SCALE GENOMIC DNA]</scope>
    <source>
        <strain evidence="3">LMG 29317</strain>
    </source>
</reference>
<evidence type="ECO:0000313" key="4">
    <source>
        <dbReference type="Proteomes" id="UP000055019"/>
    </source>
</evidence>
<feature type="compositionally biased region" description="Low complexity" evidence="1">
    <location>
        <begin position="2634"/>
        <end position="2662"/>
    </location>
</feature>
<dbReference type="InterPro" id="IPR012334">
    <property type="entry name" value="Pectin_lyas_fold"/>
</dbReference>
<dbReference type="GO" id="GO:0003824">
    <property type="term" value="F:catalytic activity"/>
    <property type="evidence" value="ECO:0007669"/>
    <property type="project" value="UniProtKB-ARBA"/>
</dbReference>
<dbReference type="Pfam" id="PF13018">
    <property type="entry name" value="ESPR"/>
    <property type="match status" value="1"/>
</dbReference>
<dbReference type="InterPro" id="IPR025157">
    <property type="entry name" value="Hemagglutinin_rpt"/>
</dbReference>
<feature type="region of interest" description="Disordered" evidence="1">
    <location>
        <begin position="3363"/>
        <end position="3407"/>
    </location>
</feature>
<sequence length="3508" mass="346915">MNKYSYKLVFSRVRHMFVAVADFAMAHGNGAARGEGAARCAHTASIMTPVVRAMALAAMSLFGTASTFAVAQIVAAPGSGAQVIQTQNGLNQVNIARPSAAGVSMNTYSQFDVPGKGAILNNSPTITQTQQAGYINGNANLTPGQEARVIVNQVMSNSPSQLRGYLEVAGPRSEVIVANPNGIVVDGGGFINTSRAILTTGTPNFGPNGSLAGFNVSGGSITVQGAGLNATSVDQVDLLARAIQVNAAIYANNLSAVAGANQVDHDTLAATPIGGNGAAPSLAIDVSALGGMYANRIYLASNEYGVGVSTRGVLAAQAGDLTLQSNGQLVLAGQTNARGSISAQAAGGIDNSGVTYAQRDVIATTGGALTNSGTLAAQQNATVNARSVASTGTLGAGVNTDGSIAPGGDLNLIASGALSATGRNAAGGNAVLQGASVNLAGSSTTANGNLGLTATAGDVNLSTASTTAGGAINANATGSFTNDNGALKSGGAQTITASALSNRNGQIIAGGALTESIAGAIQNQGGTMQAAGALTTRAGSLDNSAGHLSSLNADGLSLTVTGLLNNGQGGTIGGNGSVIAQAGQLVNAGSITAVQDLVASTTQTLTNTGTLAANGNATASAGTTLANSGTLSAGRSATLKASTLDNSNGAITGDQLSVTATNFTNRNGRLTQTGAGATTLAISNTLDNASGTIATNAQDLTLAPAVLINDHGRITASGTGTLSIATNSLSNNGGTIATNGALAANVSGAASNQSGTLQAGSALSMRAGSLDNTGGSIAALGTGGVALTVAGLFNNGSGGTIGSNGNIVLQAGQLVNAGSITTVQSLIVAAVQSLFNSGTLASNGTTSVSAGTTLTNTNTIAGRQLAVSAFDLVNRGSITQAGTAATTFTVSGTLDNTSGTIQTNADDLTLAPAVLVNDRGTITSSGTGTLSVNSGSVSNNGGTIATNGALDMKSGALSNQGGTLSAQTSASLDVASLDNRAGYVGAQNVSVSDAGTLDNTGGTMQANGALDVSAQDVRNDGGSISNGGTGASTVQARGALSNTNNGVIGGNGDVSVSGASIDNSGGTFVAGGSIAAHSDSTFANRAGLVQGGGDASIAATGAIDNTGGQIEADGANSALSVSGASLDNSNGRIANSGAGAMNVSAGSIVNSNTNGVAGAGTIGGNGDVTLDAQALSNTNGAQVLAGHDLTLNIAQWADNTNGTLSGANNVTLNGPNAALVNASGSIHGNGAIGLNTASIDNANGRIGNDQGSGGSVSIATGTLANQNGAIGSDQDLSVRTNMLTGDGRIVAGRDGTVTIDGDYTLDGANLIQANHDLTLTTSGTFTNQGMLAAVNALNVNAYNVDNQAGADLNAATTTVNAANAISNEGRIEGDSVTTTSATLVNTATIIGNIVTLTGTQSIVNDGAAAVMAAASELNLYSRGDIGNTNGANIFSLVDIVIAGDATRDADGLLTNRANTVTNDQSTIEALSNIEVAANTLNNTRPAPAVETVETSVETKHETKRARYFGCTTTGNDDHANCSNADYNGPYQHPLDVTYSDSDVVSTASGPNAVDRVLVVNIAGTPTTIYYNTLTQNADGTISVSYWDAYDPHINYDPATEYPSTNDAHNGWQRVELARDTTTTTQEDRVVSGAQAQQAQLLAGGTMTLANVGTINNAYSAIAAGDAIQIGNAVQNGELDTSGNGSVGGTIVNNIGQTLYRYQRQDIESTYTWNEDPNRDVGPVTQPSIVLAPVAIGGTGGTIIANNLIDIRALDVNNVNVAAASSATGATGGTLGANAAMTSVAGASGANVNAAGGASVDGANGAATQAATGSGARIDAPQSVAGPTGALNIPLPTSGLYHYNTAPDAAYLIATDPRLTSYTSFISSDYMLKALDLDPSKVIKRLGDGVYEQQLIRNQITQLTGRVYLQGYTSNEDEYRALMTNGVNVAKAFGLVPGMALTAAQMDALTSDIVWLVEQTVTLPDGSVQHALAPVVYLAHAHANDLQPTGALIAADDVEIHTTGSVSNSGVINGGTKTVISATDILNRGGTIGSSSANGTTVISATNDITNASGRITGNRVAVLAGHDVVNTTLVDAVGVSSAAGDSRVQQTLIGAQGTIDSTGDMLIAAGHDLTVHGATISAGGKAQITAGHDVLVDTVQSETSQSVTKNADHHWEAHSTINETSGISAGGSLSMQSGNDMTFKGAKVSAGGDLSAVAGGNLTATTVTDSQKLDNVATDDRVKRIEHYYDEQAQGTTFSAGGKGTLAALSTDESKGNVTLTGSTLSTDKGAASIAATGDVTLNEAREEHDSFSYVHSERGSFVSKTTEDDSVDIKSNDAKGSLVSGNTVAIIAGKDITVQGSDVVATHDMSIAALGNVNITAAQNQYRDVEQHEVKTSGISGSGGIGVSIGSSEQKAAYDSSAVTESQSRSTIGSVQGNVSIKAGKDLHIGGSDIVAGRAPDDIAGAGGNIALKGQNVTIDPGRDNANSHEHQEASSSGVAIGIAGTPFDTARNVKAASASGNGYQRAKGIGNELAASPLDTPSVTATFSHSSSSATIDASSLTNSGSTIRGAGNVSVTATGGALMDANGHPLDGDITVTGSTITAGGTAKLDANRNVTLQASTDQMQQSNQSESSSSSLQIASPSLGDVSRWVNGGPNSSGVSSSPYNAASGHSNANGSSSTQTASVVTGNNVTLVSHTGDINVIGSGIVGTQGVDLLANQGSINVLAGIETSTSHLDESRHQFGDLGSNGVGTGFSQGVSNSHRTQDDAAQTQSTIRSQIVSGNGSVTAVAKNDINVQGADLVASKDLTLMGRNVNLDAGADATQSQMSQSSSQYGVTFALGGVAGDTVATVNRNVTAASQTHDKRLAALEVAQAGLAGYGASAAAASGNAPLIKATVSVGGGSSQSEAQSDAVAHAGSTLTGKNVTIVAAGSGAKDAAGYASDGDINSRGTTISGENVTMMAARDVNLLSAQDMSRQSGSNSSSNASIGVGLGLGGQQNGFTLELAASGTKGHMNGNGVTHVDTQVNASDALTIASGRDTNLIGAEAAGRTVNVDVGRNLTITSPQDTNAYDSQQKSAGMQASICVPPFCVGQTVSGGASVSETKIDANYESVNRQSGLFAGEGGFNVNVREHTQLDGGAIASTAAAQRNTLSTGTFGFSDVQNHADYSGSSIGFSASTTMDKGASAFPGIAGIGPTGFGVAGTSGSASGTTHAVVSAGTITVRDDALTGHDSTAGLSRDAANANGSVLNSFDAQKVADDMAVQQAAVQVGMTVAGDVADSLAKGNPSLWGTDGAGRIALHGAVAAAGAALGGGNVAGAIGGTIAGDLASGALNTAMGAGAGATLAGNVAAGAAGAAVGGLIGGAGGAMSGANGALGADLYNNQGHRDKPDERPGHENTAGNDVTDTHLNILPTAGGAMSKDAQPDTFTVGGGVALPATGLPTDWESVTKGFSTPNAAIGLTREEFERNLLNSGFTATPLGGENDITLYRNGDVQYTVRNNASSTGGPSVDYRVGNKTISKIRLK</sequence>
<dbReference type="NCBIfam" id="TIGR01731">
    <property type="entry name" value="fil_hemag_20aa"/>
    <property type="match status" value="27"/>
</dbReference>
<dbReference type="OrthoDB" id="5666689at2"/>
<protein>
    <submittedName>
        <fullName evidence="3">Filamentous hemagglutinin outer membrane protein</fullName>
    </submittedName>
</protein>
<dbReference type="InterPro" id="IPR010069">
    <property type="entry name" value="CdiA_FHA1_rpt"/>
</dbReference>
<accession>A0A158J568</accession>
<dbReference type="Proteomes" id="UP000055019">
    <property type="component" value="Unassembled WGS sequence"/>
</dbReference>
<keyword evidence="4" id="KW-1185">Reference proteome</keyword>
<dbReference type="Gene3D" id="2.160.20.10">
    <property type="entry name" value="Single-stranded right-handed beta-helix, Pectin lyase-like"/>
    <property type="match status" value="1"/>
</dbReference>
<name>A0A158J568_9BURK</name>
<evidence type="ECO:0000256" key="1">
    <source>
        <dbReference type="SAM" id="MobiDB-lite"/>
    </source>
</evidence>
<feature type="compositionally biased region" description="Low complexity" evidence="1">
    <location>
        <begin position="2606"/>
        <end position="2626"/>
    </location>
</feature>
<feature type="region of interest" description="Disordered" evidence="1">
    <location>
        <begin position="2603"/>
        <end position="2665"/>
    </location>
</feature>
<evidence type="ECO:0000313" key="3">
    <source>
        <dbReference type="EMBL" id="SAL64007.1"/>
    </source>
</evidence>
<comment type="caution">
    <text evidence="3">The sequence shown here is derived from an EMBL/GenBank/DDBJ whole genome shotgun (WGS) entry which is preliminary data.</text>
</comment>
<dbReference type="InterPro" id="IPR011050">
    <property type="entry name" value="Pectin_lyase_fold/virulence"/>
</dbReference>
<proteinExistence type="predicted"/>
<dbReference type="InterPro" id="IPR024973">
    <property type="entry name" value="ESPR"/>
</dbReference>
<dbReference type="InterPro" id="IPR008638">
    <property type="entry name" value="FhaB/CdiA-like_TPS"/>
</dbReference>
<dbReference type="RefSeq" id="WP_087039065.1">
    <property type="nucleotide sequence ID" value="NZ_FCOM02000013.1"/>
</dbReference>
<dbReference type="NCBIfam" id="TIGR01901">
    <property type="entry name" value="adhes_NPXG"/>
    <property type="match status" value="1"/>
</dbReference>
<dbReference type="SUPFAM" id="SSF51126">
    <property type="entry name" value="Pectin lyase-like"/>
    <property type="match status" value="1"/>
</dbReference>